<dbReference type="AlphaFoldDB" id="A0AAX4P5D6"/>
<accession>A0AAX4P5D6</accession>
<gene>
    <name evidence="1" type="ORF">HKI87_04g27800</name>
</gene>
<dbReference type="Proteomes" id="UP001472866">
    <property type="component" value="Chromosome 04"/>
</dbReference>
<evidence type="ECO:0000313" key="1">
    <source>
        <dbReference type="EMBL" id="WZN61245.1"/>
    </source>
</evidence>
<evidence type="ECO:0008006" key="3">
    <source>
        <dbReference type="Google" id="ProtNLM"/>
    </source>
</evidence>
<reference evidence="1 2" key="1">
    <citation type="submission" date="2024-03" db="EMBL/GenBank/DDBJ databases">
        <title>Complete genome sequence of the green alga Chloropicon roscoffensis RCC1871.</title>
        <authorList>
            <person name="Lemieux C."/>
            <person name="Pombert J.-F."/>
            <person name="Otis C."/>
            <person name="Turmel M."/>
        </authorList>
    </citation>
    <scope>NUCLEOTIDE SEQUENCE [LARGE SCALE GENOMIC DNA]</scope>
    <source>
        <strain evidence="1 2">RCC1871</strain>
    </source>
</reference>
<evidence type="ECO:0000313" key="2">
    <source>
        <dbReference type="Proteomes" id="UP001472866"/>
    </source>
</evidence>
<proteinExistence type="predicted"/>
<sequence>MFGRRDFVRGVVATTTAAVPLVPQGAMAPLPPTTHTTNPRELTLPLRFDRRGGSYVLDWELNGRAFSGILDTASPFLTVSGSCGELDPRWGCLPGKFESEERKERRAFDPTYEVYGLQEDGLTDWLSSEVVLRGEGDASYRVSDVVFGASEGVGAKGGTAPAPMFGLVREVAEGIRPSFLSQTDFDGFTVDFDGSRLRLGAPNPPDAQQREGTTIPLVDLRPLGAPAFEYASRVDRLVVNGYDVTMWLDRPCYCVFDTGTTGMLVSRRLWDSTLFEIGVQQCAMELPTVGGENVVLAASTRSCRNDCLLVSTPIDVEWRPPESEIGPGGPPQFDVIFVGLAFLRSRGYMSVDLNSSTMTIGPYRDLSRAARNEA</sequence>
<dbReference type="InterPro" id="IPR006311">
    <property type="entry name" value="TAT_signal"/>
</dbReference>
<organism evidence="1 2">
    <name type="scientific">Chloropicon roscoffensis</name>
    <dbReference type="NCBI Taxonomy" id="1461544"/>
    <lineage>
        <taxon>Eukaryota</taxon>
        <taxon>Viridiplantae</taxon>
        <taxon>Chlorophyta</taxon>
        <taxon>Chloropicophyceae</taxon>
        <taxon>Chloropicales</taxon>
        <taxon>Chloropicaceae</taxon>
        <taxon>Chloropicon</taxon>
    </lineage>
</organism>
<dbReference type="PROSITE" id="PS51318">
    <property type="entry name" value="TAT"/>
    <property type="match status" value="1"/>
</dbReference>
<name>A0AAX4P5D6_9CHLO</name>
<dbReference type="EMBL" id="CP151504">
    <property type="protein sequence ID" value="WZN61245.1"/>
    <property type="molecule type" value="Genomic_DNA"/>
</dbReference>
<keyword evidence="2" id="KW-1185">Reference proteome</keyword>
<protein>
    <recommendedName>
        <fullName evidence="3">Aspartyl protease</fullName>
    </recommendedName>
</protein>
<dbReference type="SUPFAM" id="SSF50630">
    <property type="entry name" value="Acid proteases"/>
    <property type="match status" value="1"/>
</dbReference>
<dbReference type="InterPro" id="IPR021109">
    <property type="entry name" value="Peptidase_aspartic_dom_sf"/>
</dbReference>